<dbReference type="SUPFAM" id="SSF55874">
    <property type="entry name" value="ATPase domain of HSP90 chaperone/DNA topoisomerase II/histidine kinase"/>
    <property type="match status" value="1"/>
</dbReference>
<evidence type="ECO:0000313" key="10">
    <source>
        <dbReference type="Proteomes" id="UP000256708"/>
    </source>
</evidence>
<dbReference type="GO" id="GO:0000155">
    <property type="term" value="F:phosphorelay sensor kinase activity"/>
    <property type="evidence" value="ECO:0007669"/>
    <property type="project" value="InterPro"/>
</dbReference>
<dbReference type="InterPro" id="IPR035965">
    <property type="entry name" value="PAS-like_dom_sf"/>
</dbReference>
<keyword evidence="10" id="KW-1185">Reference proteome</keyword>
<evidence type="ECO:0000256" key="3">
    <source>
        <dbReference type="ARBA" id="ARBA00022553"/>
    </source>
</evidence>
<proteinExistence type="predicted"/>
<dbReference type="InterPro" id="IPR005467">
    <property type="entry name" value="His_kinase_dom"/>
</dbReference>
<feature type="domain" description="Histidine kinase" evidence="7">
    <location>
        <begin position="618"/>
        <end position="835"/>
    </location>
</feature>
<dbReference type="InterPro" id="IPR003594">
    <property type="entry name" value="HATPase_dom"/>
</dbReference>
<dbReference type="OrthoDB" id="9766459at2"/>
<reference evidence="10" key="1">
    <citation type="submission" date="2018-08" db="EMBL/GenBank/DDBJ databases">
        <authorList>
            <person name="Liu Z.-W."/>
            <person name="Du Z.-J."/>
        </authorList>
    </citation>
    <scope>NUCLEOTIDE SEQUENCE [LARGE SCALE GENOMIC DNA]</scope>
    <source>
        <strain evidence="10">H4X</strain>
    </source>
</reference>
<dbReference type="SMART" id="SM00387">
    <property type="entry name" value="HATPase_c"/>
    <property type="match status" value="1"/>
</dbReference>
<dbReference type="EMBL" id="QRGR01000036">
    <property type="protein sequence ID" value="RDV11961.1"/>
    <property type="molecule type" value="Genomic_DNA"/>
</dbReference>
<dbReference type="SUPFAM" id="SSF55785">
    <property type="entry name" value="PYP-like sensor domain (PAS domain)"/>
    <property type="match status" value="4"/>
</dbReference>
<dbReference type="Gene3D" id="3.30.450.20">
    <property type="entry name" value="PAS domain"/>
    <property type="match status" value="4"/>
</dbReference>
<dbReference type="InterPro" id="IPR052162">
    <property type="entry name" value="Sensor_kinase/Photoreceptor"/>
</dbReference>
<evidence type="ECO:0000256" key="6">
    <source>
        <dbReference type="SAM" id="Coils"/>
    </source>
</evidence>
<comment type="caution">
    <text evidence="9">The sequence shown here is derived from an EMBL/GenBank/DDBJ whole genome shotgun (WGS) entry which is preliminary data.</text>
</comment>
<feature type="domain" description="PAC" evidence="8">
    <location>
        <begin position="245"/>
        <end position="300"/>
    </location>
</feature>
<dbReference type="Pfam" id="PF08448">
    <property type="entry name" value="PAS_4"/>
    <property type="match status" value="4"/>
</dbReference>
<dbReference type="InterPro" id="IPR036890">
    <property type="entry name" value="HATPase_C_sf"/>
</dbReference>
<keyword evidence="3" id="KW-0597">Phosphoprotein</keyword>
<dbReference type="SMART" id="SM00091">
    <property type="entry name" value="PAS"/>
    <property type="match status" value="4"/>
</dbReference>
<name>A0A3D8L3G3_9BACT</name>
<dbReference type="InterPro" id="IPR000700">
    <property type="entry name" value="PAS-assoc_C"/>
</dbReference>
<keyword evidence="6" id="KW-0175">Coiled coil</keyword>
<dbReference type="InterPro" id="IPR000014">
    <property type="entry name" value="PAS"/>
</dbReference>
<evidence type="ECO:0000256" key="1">
    <source>
        <dbReference type="ARBA" id="ARBA00000085"/>
    </source>
</evidence>
<evidence type="ECO:0000256" key="5">
    <source>
        <dbReference type="ARBA" id="ARBA00022777"/>
    </source>
</evidence>
<sequence>MLKSPNSARQEENNSPAVPFHKVFETLPGLILLLSPDLVIEAATDAYLQATLTTRGEVVGKHVFEAFPDNPDGQAASSASHVGASFQQVISSGKPHKMGILQYDIPDPDRPGGFIERYWSTTNTPVLGEQDEVLYIIHETTNVSDEERAKILLEQSRKREQGALAQAEQQRLRLERLLEQAPAAFAMLEGPELVYKVINNAYQQLFPGRQMLHLPLFEALPELRDQPIYEIVQHVITTGETFEGKEVLVPLARYEGQPLEAIYWNFIYQALYDAEGQISGMLIFALDVTDFVEARRQVEKSAESLQALNAELEERVRSRTQALQLAQAETLQQKQQLEELFMQAPAAIMILEGPELVLQLVNPVYQQIFPGRDIQGKPLLQALPEMEGTPIPAVLGNVYRTGETYMANELPLMLARHEGGPLEEIIWSFTYLARRNGEGAIDGVLVYAHEVTGQVAARKSIEATAQQLQLITDSLPVLISYLDRDLKYRFANKAYNSWFDLKEKSILNVPIIDVIGDKAYEEIKIYIERVLAGEKVDYEAAMPYREGLRHVRTTYVPDFRNGQVVGFYSLVMDVSDQVASRRALEESEREAKGTARELEAANKQLTHINADLDNFIYTASHDLKAPISNIEMLMQELLLELPQQSQEQEELNKILGMMGGSISRFKKTIETLTQISRLQKDEPSLAEAVSLEEVIEEVSLDMGQIISKSGAQLEMAIAGCDKIIFSRKNLRSIVYNLLSNAIKYRDPARKLVVKISCREEADLTVLQVSDNGLGLSGEQQSKLFTMFRRFHDHVEGSGVGLYMVKRIVDNAGGRIEVQSTPGVGTAFQVYLKNQYWGR</sequence>
<evidence type="ECO:0000259" key="8">
    <source>
        <dbReference type="PROSITE" id="PS50113"/>
    </source>
</evidence>
<dbReference type="InterPro" id="IPR013656">
    <property type="entry name" value="PAS_4"/>
</dbReference>
<dbReference type="InterPro" id="IPR004358">
    <property type="entry name" value="Sig_transdc_His_kin-like_C"/>
</dbReference>
<dbReference type="Proteomes" id="UP000256708">
    <property type="component" value="Unassembled WGS sequence"/>
</dbReference>
<organism evidence="9 10">
    <name type="scientific">Pontibacter diazotrophicus</name>
    <dbReference type="NCBI Taxonomy" id="1400979"/>
    <lineage>
        <taxon>Bacteria</taxon>
        <taxon>Pseudomonadati</taxon>
        <taxon>Bacteroidota</taxon>
        <taxon>Cytophagia</taxon>
        <taxon>Cytophagales</taxon>
        <taxon>Hymenobacteraceae</taxon>
        <taxon>Pontibacter</taxon>
    </lineage>
</organism>
<dbReference type="EC" id="2.7.13.3" evidence="2"/>
<dbReference type="SUPFAM" id="SSF47384">
    <property type="entry name" value="Homodimeric domain of signal transducing histidine kinase"/>
    <property type="match status" value="1"/>
</dbReference>
<feature type="coiled-coil region" evidence="6">
    <location>
        <begin position="150"/>
        <end position="184"/>
    </location>
</feature>
<evidence type="ECO:0000313" key="9">
    <source>
        <dbReference type="EMBL" id="RDV11961.1"/>
    </source>
</evidence>
<dbReference type="PRINTS" id="PR00344">
    <property type="entry name" value="BCTRLSENSOR"/>
</dbReference>
<keyword evidence="4" id="KW-0808">Transferase</keyword>
<dbReference type="PROSITE" id="PS50109">
    <property type="entry name" value="HIS_KIN"/>
    <property type="match status" value="1"/>
</dbReference>
<feature type="coiled-coil region" evidence="6">
    <location>
        <begin position="291"/>
        <end position="329"/>
    </location>
</feature>
<evidence type="ECO:0000256" key="4">
    <source>
        <dbReference type="ARBA" id="ARBA00022679"/>
    </source>
</evidence>
<dbReference type="AlphaFoldDB" id="A0A3D8L3G3"/>
<evidence type="ECO:0000256" key="2">
    <source>
        <dbReference type="ARBA" id="ARBA00012438"/>
    </source>
</evidence>
<keyword evidence="5" id="KW-0418">Kinase</keyword>
<gene>
    <name evidence="9" type="ORF">DXT99_23350</name>
</gene>
<dbReference type="Gene3D" id="3.30.565.10">
    <property type="entry name" value="Histidine kinase-like ATPase, C-terminal domain"/>
    <property type="match status" value="1"/>
</dbReference>
<dbReference type="PANTHER" id="PTHR43304">
    <property type="entry name" value="PHYTOCHROME-LIKE PROTEIN CPH1"/>
    <property type="match status" value="1"/>
</dbReference>
<accession>A0A3D8L3G3</accession>
<comment type="catalytic activity">
    <reaction evidence="1">
        <text>ATP + protein L-histidine = ADP + protein N-phospho-L-histidine.</text>
        <dbReference type="EC" id="2.7.13.3"/>
    </reaction>
</comment>
<dbReference type="InterPro" id="IPR036097">
    <property type="entry name" value="HisK_dim/P_sf"/>
</dbReference>
<evidence type="ECO:0000259" key="7">
    <source>
        <dbReference type="PROSITE" id="PS50109"/>
    </source>
</evidence>
<dbReference type="PANTHER" id="PTHR43304:SF1">
    <property type="entry name" value="PAC DOMAIN-CONTAINING PROTEIN"/>
    <property type="match status" value="1"/>
</dbReference>
<dbReference type="Gene3D" id="1.10.287.130">
    <property type="match status" value="1"/>
</dbReference>
<protein>
    <recommendedName>
        <fullName evidence="2">histidine kinase</fullName>
        <ecNumber evidence="2">2.7.13.3</ecNumber>
    </recommendedName>
</protein>
<dbReference type="Pfam" id="PF02518">
    <property type="entry name" value="HATPase_c"/>
    <property type="match status" value="1"/>
</dbReference>
<dbReference type="RefSeq" id="WP_115568007.1">
    <property type="nucleotide sequence ID" value="NZ_QRGR01000036.1"/>
</dbReference>
<dbReference type="PROSITE" id="PS50113">
    <property type="entry name" value="PAC"/>
    <property type="match status" value="1"/>
</dbReference>